<dbReference type="SUPFAM" id="SSF81383">
    <property type="entry name" value="F-box domain"/>
    <property type="match status" value="1"/>
</dbReference>
<evidence type="ECO:0000256" key="1">
    <source>
        <dbReference type="SAM" id="MobiDB-lite"/>
    </source>
</evidence>
<gene>
    <name evidence="3" type="ORF">POM88_040113</name>
</gene>
<dbReference type="Pfam" id="PF00646">
    <property type="entry name" value="F-box"/>
    <property type="match status" value="1"/>
</dbReference>
<dbReference type="InterPro" id="IPR017451">
    <property type="entry name" value="F-box-assoc_interact_dom"/>
</dbReference>
<protein>
    <submittedName>
        <fullName evidence="3">F-box domain-containing protein</fullName>
    </submittedName>
</protein>
<dbReference type="EMBL" id="JAUIZM010000009">
    <property type="protein sequence ID" value="KAK1364552.1"/>
    <property type="molecule type" value="Genomic_DNA"/>
</dbReference>
<feature type="domain" description="F-box" evidence="2">
    <location>
        <begin position="1"/>
        <end position="43"/>
    </location>
</feature>
<dbReference type="Proteomes" id="UP001237642">
    <property type="component" value="Unassembled WGS sequence"/>
</dbReference>
<accession>A0AAD8HBD2</accession>
<dbReference type="Pfam" id="PF08268">
    <property type="entry name" value="FBA_3"/>
    <property type="match status" value="1"/>
</dbReference>
<sequence length="372" mass="42180">MALTCEMLDEILCYLPVKSLLRCRCVSKGWCSLIDSTPFVRKHLRKALECNAAGLVINEGGKFYLAEDFKSNLDGGDNDDDDAVAVEIIDPLKTLLSGADFVGSANGLVCVSQNNMNEFSVFNPSTRKSRKMPSAPPEFPRSFHMTETSLCGFGYDHVNDDYNVVKIAECYLQFRGIMAFVYSLKSNSWKRIQNVPVHNKIRFCGKWGMFGNGALNWLAIKNPINCSKIIVGFDLGLEQFKEVPFPVIEGPFVNFNTRSVVSYGGSLCVLDKYPNSRIDVWICFLWEEWSECTFGGGQLKAWYDIGSKTVKNVRIRVIPNQFDSHVFTHSLIPLNKDNPLQKPSQDKPQKEHHRRRDDYLSQGIQTEAVRYR</sequence>
<dbReference type="InterPro" id="IPR050796">
    <property type="entry name" value="SCF_F-box_component"/>
</dbReference>
<dbReference type="PROSITE" id="PS50181">
    <property type="entry name" value="FBOX"/>
    <property type="match status" value="1"/>
</dbReference>
<dbReference type="AlphaFoldDB" id="A0AAD8HBD2"/>
<dbReference type="SMART" id="SM00256">
    <property type="entry name" value="FBOX"/>
    <property type="match status" value="1"/>
</dbReference>
<organism evidence="3 4">
    <name type="scientific">Heracleum sosnowskyi</name>
    <dbReference type="NCBI Taxonomy" id="360622"/>
    <lineage>
        <taxon>Eukaryota</taxon>
        <taxon>Viridiplantae</taxon>
        <taxon>Streptophyta</taxon>
        <taxon>Embryophyta</taxon>
        <taxon>Tracheophyta</taxon>
        <taxon>Spermatophyta</taxon>
        <taxon>Magnoliopsida</taxon>
        <taxon>eudicotyledons</taxon>
        <taxon>Gunneridae</taxon>
        <taxon>Pentapetalae</taxon>
        <taxon>asterids</taxon>
        <taxon>campanulids</taxon>
        <taxon>Apiales</taxon>
        <taxon>Apiaceae</taxon>
        <taxon>Apioideae</taxon>
        <taxon>apioid superclade</taxon>
        <taxon>Tordylieae</taxon>
        <taxon>Tordyliinae</taxon>
        <taxon>Heracleum</taxon>
    </lineage>
</organism>
<proteinExistence type="predicted"/>
<feature type="region of interest" description="Disordered" evidence="1">
    <location>
        <begin position="334"/>
        <end position="358"/>
    </location>
</feature>
<dbReference type="NCBIfam" id="TIGR01640">
    <property type="entry name" value="F_box_assoc_1"/>
    <property type="match status" value="1"/>
</dbReference>
<evidence type="ECO:0000313" key="4">
    <source>
        <dbReference type="Proteomes" id="UP001237642"/>
    </source>
</evidence>
<dbReference type="InterPro" id="IPR013187">
    <property type="entry name" value="F-box-assoc_dom_typ3"/>
</dbReference>
<reference evidence="3" key="1">
    <citation type="submission" date="2023-02" db="EMBL/GenBank/DDBJ databases">
        <title>Genome of toxic invasive species Heracleum sosnowskyi carries increased number of genes despite the absence of recent whole-genome duplications.</title>
        <authorList>
            <person name="Schelkunov M."/>
            <person name="Shtratnikova V."/>
            <person name="Makarenko M."/>
            <person name="Klepikova A."/>
            <person name="Omelchenko D."/>
            <person name="Novikova G."/>
            <person name="Obukhova E."/>
            <person name="Bogdanov V."/>
            <person name="Penin A."/>
            <person name="Logacheva M."/>
        </authorList>
    </citation>
    <scope>NUCLEOTIDE SEQUENCE</scope>
    <source>
        <strain evidence="3">Hsosn_3</strain>
        <tissue evidence="3">Leaf</tissue>
    </source>
</reference>
<dbReference type="Gene3D" id="1.20.1280.50">
    <property type="match status" value="1"/>
</dbReference>
<dbReference type="PANTHER" id="PTHR31672:SF13">
    <property type="entry name" value="F-BOX PROTEIN CPR30-LIKE"/>
    <property type="match status" value="1"/>
</dbReference>
<dbReference type="InterPro" id="IPR001810">
    <property type="entry name" value="F-box_dom"/>
</dbReference>
<evidence type="ECO:0000259" key="2">
    <source>
        <dbReference type="PROSITE" id="PS50181"/>
    </source>
</evidence>
<name>A0AAD8HBD2_9APIA</name>
<comment type="caution">
    <text evidence="3">The sequence shown here is derived from an EMBL/GenBank/DDBJ whole genome shotgun (WGS) entry which is preliminary data.</text>
</comment>
<keyword evidence="4" id="KW-1185">Reference proteome</keyword>
<dbReference type="PANTHER" id="PTHR31672">
    <property type="entry name" value="BNACNNG10540D PROTEIN"/>
    <property type="match status" value="1"/>
</dbReference>
<evidence type="ECO:0000313" key="3">
    <source>
        <dbReference type="EMBL" id="KAK1364552.1"/>
    </source>
</evidence>
<dbReference type="InterPro" id="IPR036047">
    <property type="entry name" value="F-box-like_dom_sf"/>
</dbReference>
<reference evidence="3" key="2">
    <citation type="submission" date="2023-05" db="EMBL/GenBank/DDBJ databases">
        <authorList>
            <person name="Schelkunov M.I."/>
        </authorList>
    </citation>
    <scope>NUCLEOTIDE SEQUENCE</scope>
    <source>
        <strain evidence="3">Hsosn_3</strain>
        <tissue evidence="3">Leaf</tissue>
    </source>
</reference>